<evidence type="ECO:0000313" key="2">
    <source>
        <dbReference type="Proteomes" id="UP000267268"/>
    </source>
</evidence>
<dbReference type="OrthoDB" id="637707at2"/>
<dbReference type="Pfam" id="PF14054">
    <property type="entry name" value="DUF4249"/>
    <property type="match status" value="1"/>
</dbReference>
<protein>
    <submittedName>
        <fullName evidence="1">DUF4249 domain-containing protein</fullName>
    </submittedName>
</protein>
<proteinExistence type="predicted"/>
<dbReference type="Proteomes" id="UP000267268">
    <property type="component" value="Chromosome 1"/>
</dbReference>
<accession>A0A3S9NXV0</accession>
<keyword evidence="2" id="KW-1185">Reference proteome</keyword>
<organism evidence="1 2">
    <name type="scientific">Flammeovirga pectinis</name>
    <dbReference type="NCBI Taxonomy" id="2494373"/>
    <lineage>
        <taxon>Bacteria</taxon>
        <taxon>Pseudomonadati</taxon>
        <taxon>Bacteroidota</taxon>
        <taxon>Cytophagia</taxon>
        <taxon>Cytophagales</taxon>
        <taxon>Flammeovirgaceae</taxon>
        <taxon>Flammeovirga</taxon>
    </lineage>
</organism>
<sequence length="321" mass="35886">MNQAGTSLYTMPMDEKMRIQLPLNLMKRIPRKPKQYKQPYSNGCHQLLTTSNSKNMKFTYITLSLFLLIGTSCEKVIDIDLKDASPELVIEAVIYKGENDFTVKVSRTAPYFDNTPTEKIDNAKVSLKFEGETLDIPNVGRGEYITFLNAKVNTAFLLEVEVDGKSYSATTDLIEKVAIDSVYYEYQEAFGPREAGYTVFVQFTDPAATNFYRLTHSLNGVYQNGNNDLQVMEDSKINGNKTHFPIRGKIFEVGDKIDVQFIHFDEASYDYFNSLADIINTGGGPNGGSAAPGNPLSNWSNNALGYFSAYSYDTASIIIVE</sequence>
<evidence type="ECO:0000313" key="1">
    <source>
        <dbReference type="EMBL" id="AZQ60783.1"/>
    </source>
</evidence>
<dbReference type="InterPro" id="IPR025345">
    <property type="entry name" value="DUF4249"/>
</dbReference>
<dbReference type="AlphaFoldDB" id="A0A3S9NXV0"/>
<gene>
    <name evidence="1" type="ORF">EI427_00720</name>
</gene>
<reference evidence="1 2" key="1">
    <citation type="submission" date="2018-12" db="EMBL/GenBank/DDBJ databases">
        <title>Flammeovirga pectinis sp. nov., isolated from the gut of the Korean scallop, Patinopecten yessoensis.</title>
        <authorList>
            <person name="Bae J.-W."/>
            <person name="Jeong Y.-S."/>
            <person name="Kang W."/>
        </authorList>
    </citation>
    <scope>NUCLEOTIDE SEQUENCE [LARGE SCALE GENOMIC DNA]</scope>
    <source>
        <strain evidence="1 2">L12M1</strain>
    </source>
</reference>
<dbReference type="KEGG" id="fll:EI427_00720"/>
<name>A0A3S9NXV0_9BACT</name>
<dbReference type="EMBL" id="CP034562">
    <property type="protein sequence ID" value="AZQ60783.1"/>
    <property type="molecule type" value="Genomic_DNA"/>
</dbReference>